<feature type="signal peptide" evidence="1">
    <location>
        <begin position="1"/>
        <end position="19"/>
    </location>
</feature>
<dbReference type="AlphaFoldDB" id="A0A0M3I5K1"/>
<proteinExistence type="predicted"/>
<reference evidence="3" key="1">
    <citation type="submission" date="2017-02" db="UniProtKB">
        <authorList>
            <consortium name="WormBaseParasite"/>
        </authorList>
    </citation>
    <scope>IDENTIFICATION</scope>
</reference>
<protein>
    <submittedName>
        <fullName evidence="3">Secreted protein</fullName>
    </submittedName>
</protein>
<keyword evidence="1" id="KW-0732">Signal</keyword>
<dbReference type="Proteomes" id="UP000036681">
    <property type="component" value="Unplaced"/>
</dbReference>
<organism evidence="2 3">
    <name type="scientific">Ascaris lumbricoides</name>
    <name type="common">Giant roundworm</name>
    <dbReference type="NCBI Taxonomy" id="6252"/>
    <lineage>
        <taxon>Eukaryota</taxon>
        <taxon>Metazoa</taxon>
        <taxon>Ecdysozoa</taxon>
        <taxon>Nematoda</taxon>
        <taxon>Chromadorea</taxon>
        <taxon>Rhabditida</taxon>
        <taxon>Spirurina</taxon>
        <taxon>Ascaridomorpha</taxon>
        <taxon>Ascaridoidea</taxon>
        <taxon>Ascarididae</taxon>
        <taxon>Ascaris</taxon>
    </lineage>
</organism>
<dbReference type="WBParaSite" id="ALUE_0001223301-mRNA-1">
    <property type="protein sequence ID" value="ALUE_0001223301-mRNA-1"/>
    <property type="gene ID" value="ALUE_0001223301"/>
</dbReference>
<feature type="chain" id="PRO_5005656636" evidence="1">
    <location>
        <begin position="20"/>
        <end position="130"/>
    </location>
</feature>
<evidence type="ECO:0000256" key="1">
    <source>
        <dbReference type="SAM" id="SignalP"/>
    </source>
</evidence>
<keyword evidence="2" id="KW-1185">Reference proteome</keyword>
<accession>A0A0M3I5K1</accession>
<sequence>MQFSFFFFFFFFFCRDSNEKCTRREHQDEYQNKIEDTNCSAIDERTYEESPTLNPPISLQCCDANSNQRSTTRNALLSDFLGDDSIGYQSTSAKKPVLQLRCTCGYITIWLHANYVVGDAHALIHFQSAH</sequence>
<evidence type="ECO:0000313" key="3">
    <source>
        <dbReference type="WBParaSite" id="ALUE_0001223301-mRNA-1"/>
    </source>
</evidence>
<evidence type="ECO:0000313" key="2">
    <source>
        <dbReference type="Proteomes" id="UP000036681"/>
    </source>
</evidence>
<name>A0A0M3I5K1_ASCLU</name>